<keyword evidence="5" id="KW-1185">Reference proteome</keyword>
<feature type="compositionally biased region" description="Polar residues" evidence="2">
    <location>
        <begin position="2157"/>
        <end position="2179"/>
    </location>
</feature>
<organism evidence="4 5">
    <name type="scientific">Opisthorchis felineus</name>
    <dbReference type="NCBI Taxonomy" id="147828"/>
    <lineage>
        <taxon>Eukaryota</taxon>
        <taxon>Metazoa</taxon>
        <taxon>Spiralia</taxon>
        <taxon>Lophotrochozoa</taxon>
        <taxon>Platyhelminthes</taxon>
        <taxon>Trematoda</taxon>
        <taxon>Digenea</taxon>
        <taxon>Opisthorchiida</taxon>
        <taxon>Opisthorchiata</taxon>
        <taxon>Opisthorchiidae</taxon>
        <taxon>Opisthorchis</taxon>
    </lineage>
</organism>
<dbReference type="Gene3D" id="3.30.200.20">
    <property type="entry name" value="Phosphorylase Kinase, domain 1"/>
    <property type="match status" value="1"/>
</dbReference>
<evidence type="ECO:0000259" key="3">
    <source>
        <dbReference type="PROSITE" id="PS50011"/>
    </source>
</evidence>
<feature type="region of interest" description="Disordered" evidence="2">
    <location>
        <begin position="2128"/>
        <end position="2179"/>
    </location>
</feature>
<evidence type="ECO:0000256" key="2">
    <source>
        <dbReference type="SAM" id="MobiDB-lite"/>
    </source>
</evidence>
<dbReference type="InterPro" id="IPR000719">
    <property type="entry name" value="Prot_kinase_dom"/>
</dbReference>
<accession>A0A4S2M657</accession>
<feature type="compositionally biased region" description="Polar residues" evidence="2">
    <location>
        <begin position="2128"/>
        <end position="2142"/>
    </location>
</feature>
<feature type="region of interest" description="Disordered" evidence="2">
    <location>
        <begin position="599"/>
        <end position="621"/>
    </location>
</feature>
<feature type="compositionally biased region" description="Polar residues" evidence="2">
    <location>
        <begin position="2717"/>
        <end position="2735"/>
    </location>
</feature>
<feature type="region of interest" description="Disordered" evidence="2">
    <location>
        <begin position="2714"/>
        <end position="2735"/>
    </location>
</feature>
<feature type="coiled-coil region" evidence="1">
    <location>
        <begin position="116"/>
        <end position="155"/>
    </location>
</feature>
<dbReference type="EMBL" id="SJOL01004294">
    <property type="protein sequence ID" value="TGZ71843.1"/>
    <property type="molecule type" value="Genomic_DNA"/>
</dbReference>
<feature type="compositionally biased region" description="Basic residues" evidence="2">
    <location>
        <begin position="1313"/>
        <end position="1323"/>
    </location>
</feature>
<dbReference type="SMART" id="SM00220">
    <property type="entry name" value="S_TKc"/>
    <property type="match status" value="1"/>
</dbReference>
<evidence type="ECO:0000313" key="4">
    <source>
        <dbReference type="EMBL" id="TGZ71843.1"/>
    </source>
</evidence>
<feature type="compositionally biased region" description="Low complexity" evidence="2">
    <location>
        <begin position="1"/>
        <end position="12"/>
    </location>
</feature>
<dbReference type="PANTHER" id="PTHR13902">
    <property type="entry name" value="SERINE/THREONINE-PROTEIN KINASE WNK WITH NO LYSINE -RELATED"/>
    <property type="match status" value="1"/>
</dbReference>
<feature type="compositionally biased region" description="Polar residues" evidence="2">
    <location>
        <begin position="84"/>
        <end position="95"/>
    </location>
</feature>
<gene>
    <name evidence="4" type="ORF">CRM22_002431</name>
</gene>
<feature type="region of interest" description="Disordered" evidence="2">
    <location>
        <begin position="68"/>
        <end position="107"/>
    </location>
</feature>
<dbReference type="OrthoDB" id="346907at2759"/>
<feature type="region of interest" description="Disordered" evidence="2">
    <location>
        <begin position="1"/>
        <end position="55"/>
    </location>
</feature>
<feature type="region of interest" description="Disordered" evidence="2">
    <location>
        <begin position="2466"/>
        <end position="2485"/>
    </location>
</feature>
<feature type="region of interest" description="Disordered" evidence="2">
    <location>
        <begin position="1294"/>
        <end position="1323"/>
    </location>
</feature>
<evidence type="ECO:0000313" key="5">
    <source>
        <dbReference type="Proteomes" id="UP000308267"/>
    </source>
</evidence>
<dbReference type="InterPro" id="IPR011009">
    <property type="entry name" value="Kinase-like_dom_sf"/>
</dbReference>
<dbReference type="GO" id="GO:0004672">
    <property type="term" value="F:protein kinase activity"/>
    <property type="evidence" value="ECO:0007669"/>
    <property type="project" value="InterPro"/>
</dbReference>
<proteinExistence type="predicted"/>
<dbReference type="InterPro" id="IPR050588">
    <property type="entry name" value="WNK_Ser-Thr_kinase"/>
</dbReference>
<dbReference type="PROSITE" id="PS50011">
    <property type="entry name" value="PROTEIN_KINASE_DOM"/>
    <property type="match status" value="1"/>
</dbReference>
<feature type="domain" description="Protein kinase" evidence="3">
    <location>
        <begin position="165"/>
        <end position="442"/>
    </location>
</feature>
<feature type="compositionally biased region" description="Polar residues" evidence="2">
    <location>
        <begin position="44"/>
        <end position="55"/>
    </location>
</feature>
<dbReference type="Pfam" id="PF00069">
    <property type="entry name" value="Pkinase"/>
    <property type="match status" value="1"/>
</dbReference>
<keyword evidence="1" id="KW-0175">Coiled coil</keyword>
<evidence type="ECO:0000256" key="1">
    <source>
        <dbReference type="SAM" id="Coils"/>
    </source>
</evidence>
<protein>
    <recommendedName>
        <fullName evidence="3">Protein kinase domain-containing protein</fullName>
    </recommendedName>
</protein>
<comment type="caution">
    <text evidence="4">The sequence shown here is derived from an EMBL/GenBank/DDBJ whole genome shotgun (WGS) entry which is preliminary data.</text>
</comment>
<dbReference type="GO" id="GO:0005524">
    <property type="term" value="F:ATP binding"/>
    <property type="evidence" value="ECO:0007669"/>
    <property type="project" value="InterPro"/>
</dbReference>
<feature type="region of interest" description="Disordered" evidence="2">
    <location>
        <begin position="2542"/>
        <end position="2612"/>
    </location>
</feature>
<dbReference type="Gene3D" id="1.10.510.10">
    <property type="entry name" value="Transferase(Phosphotransferase) domain 1"/>
    <property type="match status" value="1"/>
</dbReference>
<feature type="compositionally biased region" description="Polar residues" evidence="2">
    <location>
        <begin position="908"/>
        <end position="923"/>
    </location>
</feature>
<feature type="region of interest" description="Disordered" evidence="2">
    <location>
        <begin position="905"/>
        <end position="924"/>
    </location>
</feature>
<sequence>MKPMSSSSQKSSNPKEETKPNSSTATSLDPVPNCDTAETAALNGDQSNKPSIQQDSLNKIITKKVKIVDPGPAHEVESDDEDSLSQAGSLDRTGSTGIGEAAPMLASGQPTDLQTIAAAAERKKTKEERKKEREKKKEEEMLKKYQAEQEAKQRVSAKSKCGRWIKHNLKIGEGGYKFVYRGYDTVEARNVAWCEFKREHVDTKEKRQQMFKETEIMLKMNHPHIVRCFDVFREWIDMEDPNNQIEEKGVVIIQELMGEGTLKSVIRKNFLEGQCILKFPLITRWWHQILDALRYMHHKIQPPILHRDLKADNCFLYGASDEEYLNVKVGDFGLATHVNNSGRKTMLGTLGFMAPEIFDEKYDEKVDIYAFGMLMLEVMTNRTPYDECETVMQVAAKTMSGQGPDIMDKVLNPSLREVISACIQPLTCFRPSAEELYFHPLFQRYQEGDDSWPKTLPVEVEPNYDNATDRAEVLDRFVRSLDVAETRNPNFNLRLRFRDKKMLQELGLDDGESLEFDLDIYKAEDQDIPDLIHNLRLGYEDKLWRVFENPKQPDKKIVSSHLDKLFNSIRLQMQFLVKVLLGKRWKAILDSLVDEPRVSRKKDGQSALDEDDDSDTDGRETSSFTIIGKYKGKWSRAKRLLDREIQAYRNATAGHPLTSNPANVGPKVAAVPASTPNMPTSLQSDAAVSGGTLTPNVHPPVYPNTIPIPTSNVQTSVPETVEPSSMHSNVATIGKFSISTPPSASGAPPAVSQSTIQAQAAQLPPETGQTPPVAEHVGLQPYPSNEANIYQTTAQGSVSTAVQNPNPESGLIPVRLHPDQNVTQLPIMQTPLSVNPITGHPFSGNQIPPMTTPQPQASHLPSLPTSTKTDSESVAAVDLDSVARSALLLQQVLQGISVPPLKPFSEGSAAQTGPNSPAYSSSVAQPSQFLNQLQQQQTMMAPQTQQSVLTDGATAPVAISPATAGSGSIPSHYISPEALIQSLTAGLLGSTTPEMQQLQQPFVQSSSTQGLSSSISVGQIATGASAIPITDQQALLASSMRGQPPVLGGSDVAPQPDLDAAVKVEPFRHDAGQPSVLLNQLTEALLGVATGTAGTPASAFGLQPTQQQALLQTLINQQAGQQQQLAQLGSATSNKQPSLQNTSVFETGTKLQHPVRQSSYLSVDHHSYPCAKSGSLSQLPANETAWYGSDGCLVLASKRRAMNKFRRQCDTAATQQAVSSPAGPRHGTVPAQDPCICRTNTQKLHSPMSPLVRLRASMRRHSSLDPSMSMGHRRDSIPQVALNSMTSILSPLLTNLFPKPSRKPSVPDQSDRRVRKKSKPKPRFILRMTKIEKDSEGSEPGSFRPTFYLEMPDLSNPNSEVWKFSFRCNLSDTPDDIKLFKGSGYTATNEEVERAAKEAVVQMLDSLRADVSSVKLNQDYIFYPRPHCSTTNPSFPPVALSEPSSVASSHLAAGIPVTAKSSQTSLNIPSLASRSVASQQLGAVTQPTAIVASSPNPPIPGASLLYDTSAAMANLEEVPPIENTSHFNGLLVQNPLDSTSYARSHPFLSTNFLTGLASSETGRDDDDELGEISRPLSPAEISVPQQLQQFASRQILAPNFDSSIPSTLSFGSAATPYFSASSCGSTGLVSVSSATQHAASFPGTASASFDPSEGIASRQPLLPFGASYLSELLSLAAKHIAQLSSSASGTQASLEEVTPLIPMVSSPSSVACMPPTEILTDVVTTDPAEHVRRELPFDANAFLLSHLNRVSAVGQSQVTTTTTNTGPAVTEPPEQDSFVTLTCTIPASLEAVMREIIHRLCSAPLRSYLLLPSRVTATEEAAQQTVVRLLEIPQNHVFLGVPTSDDQAAPFSLTTFKTSGESAFIVIEGTHGDGRTVSVPRIYRTPVNSAVVLTPNGTVHCLNQASSIIPSLSSELPQRSSPQYSPTADTSDITQLGHASTAAVQPRELPLNMNADTFTLDDVLNLLLALRNSSHQHQRSATTSPTTETYSGVNPVASIEGQHVPSTTSRRSSATGSVHVVPHTNLGKSFAPTPQFSQLQQLSLGRQQRILPIPQHHQLSQTVSTSKPPYIEQAGILSSQLSSGRVSSIPGTVQDVPAAAIFGSQVTGLSKDGAVAASYLTQPFTQANAMSQQSSVTSQPRWTTHERVSATAPPPSGLTSTTGVSHTLHSQQPTSSSTEITAAGLQQALQLLSALNVTGSPEQLSSVLVQLLRNPNLMHSVPVGQSTVPVAASLRNPVTSLGARPCFSGQATLQRISTVSPPVPASGFSATSSITSSNLPTILGRLLTSSVAPTERIVPTETPNLVPSQVTPIAPLPTRLAPLTSSPATVMNASIVDTTGFSHLASSGLQGVATASPHASSQQSLSYSSGQQIRPSHLLTHAEGGHSQQVSVSQSNVQQKVPDLANLLRLIQSQPDPNAVKELLAALPIETQIHLLSALQPHSTRVTGLSGAPVQHPLQTHQPNLASSFTPQPAATNPTSGSAVGLSSINPPAITTASSVQLPRDVTAVPSVGDALQSSSVHHPLPAAPTTVANKFTVVPVKSENDEPAPPTQPVAPTTSQPSAAGTQWNQAPPRPPRQRTGQTAPPPPPPATPNSQLEIEPTGFSPLVTPVGPPASVTSQIASTPGLVTVLPTTSGLGVPVKQIPQNYKSDDSRMVVPSMASNVPAKNLPSVSSRTAATAHAPLGSAIPVANTGTAAIQQIPASFVHVSQPPMVPTASTANPTVSSNTSTGHGP</sequence>
<reference evidence="4 5" key="1">
    <citation type="journal article" date="2019" name="BMC Genomics">
        <title>New insights from Opisthorchis felineus genome: update on genomics of the epidemiologically important liver flukes.</title>
        <authorList>
            <person name="Ershov N.I."/>
            <person name="Mordvinov V.A."/>
            <person name="Prokhortchouk E.B."/>
            <person name="Pakharukova M.Y."/>
            <person name="Gunbin K.V."/>
            <person name="Ustyantsev K."/>
            <person name="Genaev M.A."/>
            <person name="Blinov A.G."/>
            <person name="Mazur A."/>
            <person name="Boulygina E."/>
            <person name="Tsygankova S."/>
            <person name="Khrameeva E."/>
            <person name="Chekanov N."/>
            <person name="Fan G."/>
            <person name="Xiao A."/>
            <person name="Zhang H."/>
            <person name="Xu X."/>
            <person name="Yang H."/>
            <person name="Solovyev V."/>
            <person name="Lee S.M."/>
            <person name="Liu X."/>
            <person name="Afonnikov D.A."/>
            <person name="Skryabin K.G."/>
        </authorList>
    </citation>
    <scope>NUCLEOTIDE SEQUENCE [LARGE SCALE GENOMIC DNA]</scope>
    <source>
        <strain evidence="4">AK-0245</strain>
        <tissue evidence="4">Whole organism</tissue>
    </source>
</reference>
<dbReference type="InterPro" id="IPR008271">
    <property type="entry name" value="Ser/Thr_kinase_AS"/>
</dbReference>
<dbReference type="SUPFAM" id="SSF56112">
    <property type="entry name" value="Protein kinase-like (PK-like)"/>
    <property type="match status" value="1"/>
</dbReference>
<dbReference type="Proteomes" id="UP000308267">
    <property type="component" value="Unassembled WGS sequence"/>
</dbReference>
<name>A0A4S2M657_OPIFE</name>
<dbReference type="PROSITE" id="PS00108">
    <property type="entry name" value="PROTEIN_KINASE_ST"/>
    <property type="match status" value="1"/>
</dbReference>
<dbReference type="STRING" id="147828.A0A4S2M657"/>